<dbReference type="RefSeq" id="WP_144876388.1">
    <property type="nucleotide sequence ID" value="NZ_LR214395.1"/>
</dbReference>
<name>A0A563W2N0_9CYAN</name>
<dbReference type="AlphaFoldDB" id="A0A563W2N0"/>
<sequence>MESSSQEVVLGIDIIEQDDKKTESIAKELAILCKAINAYHIACGGSGLIIELESVLNAKKSVSS</sequence>
<dbReference type="EMBL" id="CAACVJ010000627">
    <property type="protein sequence ID" value="VEP17964.1"/>
    <property type="molecule type" value="Genomic_DNA"/>
</dbReference>
<reference evidence="1 2" key="1">
    <citation type="submission" date="2019-01" db="EMBL/GenBank/DDBJ databases">
        <authorList>
            <person name="Brito A."/>
        </authorList>
    </citation>
    <scope>NUCLEOTIDE SEQUENCE [LARGE SCALE GENOMIC DNA]</scope>
    <source>
        <strain evidence="1">1</strain>
    </source>
</reference>
<proteinExistence type="predicted"/>
<evidence type="ECO:0000313" key="2">
    <source>
        <dbReference type="Proteomes" id="UP000320055"/>
    </source>
</evidence>
<gene>
    <name evidence="1" type="ORF">H1P_6630005</name>
</gene>
<dbReference type="Proteomes" id="UP000320055">
    <property type="component" value="Unassembled WGS sequence"/>
</dbReference>
<protein>
    <submittedName>
        <fullName evidence="1">Uncharacterized protein</fullName>
    </submittedName>
</protein>
<keyword evidence="2" id="KW-1185">Reference proteome</keyword>
<organism evidence="1 2">
    <name type="scientific">Hyella patelloides LEGE 07179</name>
    <dbReference type="NCBI Taxonomy" id="945734"/>
    <lineage>
        <taxon>Bacteria</taxon>
        <taxon>Bacillati</taxon>
        <taxon>Cyanobacteriota</taxon>
        <taxon>Cyanophyceae</taxon>
        <taxon>Pleurocapsales</taxon>
        <taxon>Hyellaceae</taxon>
        <taxon>Hyella</taxon>
    </lineage>
</organism>
<accession>A0A563W2N0</accession>
<evidence type="ECO:0000313" key="1">
    <source>
        <dbReference type="EMBL" id="VEP17964.1"/>
    </source>
</evidence>